<name>A2FVE3_TRIV3</name>
<reference evidence="13" key="2">
    <citation type="journal article" date="2007" name="Science">
        <title>Draft genome sequence of the sexually transmitted pathogen Trichomonas vaginalis.</title>
        <authorList>
            <person name="Carlton J.M."/>
            <person name="Hirt R.P."/>
            <person name="Silva J.C."/>
            <person name="Delcher A.L."/>
            <person name="Schatz M."/>
            <person name="Zhao Q."/>
            <person name="Wortman J.R."/>
            <person name="Bidwell S.L."/>
            <person name="Alsmark U.C.M."/>
            <person name="Besteiro S."/>
            <person name="Sicheritz-Ponten T."/>
            <person name="Noel C.J."/>
            <person name="Dacks J.B."/>
            <person name="Foster P.G."/>
            <person name="Simillion C."/>
            <person name="Van de Peer Y."/>
            <person name="Miranda-Saavedra D."/>
            <person name="Barton G.J."/>
            <person name="Westrop G.D."/>
            <person name="Mueller S."/>
            <person name="Dessi D."/>
            <person name="Fiori P.L."/>
            <person name="Ren Q."/>
            <person name="Paulsen I."/>
            <person name="Zhang H."/>
            <person name="Bastida-Corcuera F.D."/>
            <person name="Simoes-Barbosa A."/>
            <person name="Brown M.T."/>
            <person name="Hayes R.D."/>
            <person name="Mukherjee M."/>
            <person name="Okumura C.Y."/>
            <person name="Schneider R."/>
            <person name="Smith A.J."/>
            <person name="Vanacova S."/>
            <person name="Villalvazo M."/>
            <person name="Haas B.J."/>
            <person name="Pertea M."/>
            <person name="Feldblyum T.V."/>
            <person name="Utterback T.R."/>
            <person name="Shu C.L."/>
            <person name="Osoegawa K."/>
            <person name="de Jong P.J."/>
            <person name="Hrdy I."/>
            <person name="Horvathova L."/>
            <person name="Zubacova Z."/>
            <person name="Dolezal P."/>
            <person name="Malik S.B."/>
            <person name="Logsdon J.M. Jr."/>
            <person name="Henze K."/>
            <person name="Gupta A."/>
            <person name="Wang C.C."/>
            <person name="Dunne R.L."/>
            <person name="Upcroft J.A."/>
            <person name="Upcroft P."/>
            <person name="White O."/>
            <person name="Salzberg S.L."/>
            <person name="Tang P."/>
            <person name="Chiu C.-H."/>
            <person name="Lee Y.-S."/>
            <person name="Embley T.M."/>
            <person name="Coombs G.H."/>
            <person name="Mottram J.C."/>
            <person name="Tachezy J."/>
            <person name="Fraser-Liggett C.M."/>
            <person name="Johnson P.J."/>
        </authorList>
    </citation>
    <scope>NUCLEOTIDE SEQUENCE [LARGE SCALE GENOMIC DNA]</scope>
    <source>
        <strain evidence="13">G3</strain>
    </source>
</reference>
<protein>
    <recommendedName>
        <fullName evidence="10">Cilia- and flagella-associated protein 52</fullName>
    </recommendedName>
</protein>
<reference evidence="13" key="1">
    <citation type="submission" date="2006-10" db="EMBL/GenBank/DDBJ databases">
        <authorList>
            <person name="Amadeo P."/>
            <person name="Zhao Q."/>
            <person name="Wortman J."/>
            <person name="Fraser-Liggett C."/>
            <person name="Carlton J."/>
        </authorList>
    </citation>
    <scope>NUCLEOTIDE SEQUENCE</scope>
    <source>
        <strain evidence="13">G3</strain>
    </source>
</reference>
<evidence type="ECO:0000256" key="10">
    <source>
        <dbReference type="ARBA" id="ARBA00029552"/>
    </source>
</evidence>
<dbReference type="GO" id="GO:0005930">
    <property type="term" value="C:axoneme"/>
    <property type="evidence" value="ECO:0007669"/>
    <property type="project" value="UniProtKB-ARBA"/>
</dbReference>
<evidence type="ECO:0000313" key="14">
    <source>
        <dbReference type="Proteomes" id="UP000001542"/>
    </source>
</evidence>
<comment type="similarity">
    <text evidence="9">Belongs to the CFAP52 family.</text>
</comment>
<feature type="repeat" description="WD" evidence="11">
    <location>
        <begin position="538"/>
        <end position="570"/>
    </location>
</feature>
<evidence type="ECO:0000256" key="5">
    <source>
        <dbReference type="ARBA" id="ARBA00022737"/>
    </source>
</evidence>
<keyword evidence="4 11" id="KW-0853">WD repeat</keyword>
<evidence type="ECO:0000313" key="13">
    <source>
        <dbReference type="EMBL" id="EAX91117.1"/>
    </source>
</evidence>
<keyword evidence="6" id="KW-0282">Flagellum</keyword>
<keyword evidence="5" id="KW-0677">Repeat</keyword>
<dbReference type="PROSITE" id="PS50294">
    <property type="entry name" value="WD_REPEATS_REGION"/>
    <property type="match status" value="3"/>
</dbReference>
<dbReference type="eggNOG" id="KOG0266">
    <property type="taxonomic scope" value="Eukaryota"/>
</dbReference>
<dbReference type="EMDB" id="EMD-46580"/>
<feature type="repeat" description="WD" evidence="11">
    <location>
        <begin position="445"/>
        <end position="477"/>
    </location>
</feature>
<dbReference type="VEuPathDB" id="TrichDB:TVAGG3_0533800"/>
<evidence type="ECO:0000256" key="4">
    <source>
        <dbReference type="ARBA" id="ARBA00022574"/>
    </source>
</evidence>
<proteinExistence type="evidence at protein level"/>
<dbReference type="InterPro" id="IPR015943">
    <property type="entry name" value="WD40/YVTN_repeat-like_dom_sf"/>
</dbReference>
<evidence type="ECO:0000256" key="1">
    <source>
        <dbReference type="ARBA" id="ARBA00004230"/>
    </source>
</evidence>
<organism evidence="13 14">
    <name type="scientific">Trichomonas vaginalis (strain ATCC PRA-98 / G3)</name>
    <dbReference type="NCBI Taxonomy" id="412133"/>
    <lineage>
        <taxon>Eukaryota</taxon>
        <taxon>Metamonada</taxon>
        <taxon>Parabasalia</taxon>
        <taxon>Trichomonadida</taxon>
        <taxon>Trichomonadidae</taxon>
        <taxon>Trichomonas</taxon>
    </lineage>
</organism>
<evidence type="ECO:0000256" key="6">
    <source>
        <dbReference type="ARBA" id="ARBA00022846"/>
    </source>
</evidence>
<evidence type="ECO:0000256" key="7">
    <source>
        <dbReference type="ARBA" id="ARBA00023069"/>
    </source>
</evidence>
<dbReference type="GO" id="GO:0031514">
    <property type="term" value="C:motile cilium"/>
    <property type="evidence" value="ECO:0007669"/>
    <property type="project" value="UniProtKB-SubCell"/>
</dbReference>
<dbReference type="EMBL" id="DS114057">
    <property type="protein sequence ID" value="EAX91117.1"/>
    <property type="molecule type" value="Genomic_DNA"/>
</dbReference>
<evidence type="ECO:0007829" key="15">
    <source>
        <dbReference type="PDB" id="9D5N"/>
    </source>
</evidence>
<dbReference type="SUPFAM" id="SSF50998">
    <property type="entry name" value="Quinoprotein alcohol dehydrogenase-like"/>
    <property type="match status" value="1"/>
</dbReference>
<keyword evidence="14" id="KW-1185">Reference proteome</keyword>
<dbReference type="OrthoDB" id="6252103at2759"/>
<dbReference type="KEGG" id="tva:4748805"/>
<feature type="domain" description="EML-like first beta-propeller" evidence="12">
    <location>
        <begin position="48"/>
        <end position="306"/>
    </location>
</feature>
<feature type="repeat" description="WD" evidence="11">
    <location>
        <begin position="99"/>
        <end position="132"/>
    </location>
</feature>
<dbReference type="PROSITE" id="PS00678">
    <property type="entry name" value="WD_REPEATS_1"/>
    <property type="match status" value="1"/>
</dbReference>
<dbReference type="FunFam" id="2.130.10.10:FF:002098">
    <property type="entry name" value="MGC78960 protein, putative"/>
    <property type="match status" value="1"/>
</dbReference>
<dbReference type="PANTHER" id="PTHR13720:SF14">
    <property type="entry name" value="CILIA- AND FLAGELLA-ASSOCIATED PROTEIN 52"/>
    <property type="match status" value="1"/>
</dbReference>
<keyword evidence="7" id="KW-0969">Cilium</keyword>
<comment type="subcellular location">
    <subcellularLocation>
        <location evidence="1">Cell projection</location>
        <location evidence="1">Cilium</location>
        <location evidence="1">Flagellum</location>
    </subcellularLocation>
    <subcellularLocation>
        <location evidence="2">Cytoplasm</location>
    </subcellularLocation>
</comment>
<dbReference type="InterPro" id="IPR001680">
    <property type="entry name" value="WD40_rpt"/>
</dbReference>
<keyword evidence="15" id="KW-0002">3D-structure</keyword>
<dbReference type="SMR" id="A2FVE3"/>
<dbReference type="InterPro" id="IPR011047">
    <property type="entry name" value="Quinoprotein_ADH-like_sf"/>
</dbReference>
<feature type="repeat" description="WD" evidence="11">
    <location>
        <begin position="571"/>
        <end position="605"/>
    </location>
</feature>
<evidence type="ECO:0000256" key="8">
    <source>
        <dbReference type="ARBA" id="ARBA00023273"/>
    </source>
</evidence>
<keyword evidence="3" id="KW-0963">Cytoplasm</keyword>
<evidence type="ECO:0000256" key="9">
    <source>
        <dbReference type="ARBA" id="ARBA00029456"/>
    </source>
</evidence>
<dbReference type="InterPro" id="IPR019775">
    <property type="entry name" value="WD40_repeat_CS"/>
</dbReference>
<dbReference type="PROSITE" id="PS50082">
    <property type="entry name" value="WD_REPEATS_2"/>
    <property type="match status" value="4"/>
</dbReference>
<dbReference type="VEuPathDB" id="TrichDB:TVAG_030160"/>
<evidence type="ECO:0000256" key="2">
    <source>
        <dbReference type="ARBA" id="ARBA00004496"/>
    </source>
</evidence>
<dbReference type="PANTHER" id="PTHR13720">
    <property type="entry name" value="WD-40 REPEAT PROTEIN"/>
    <property type="match status" value="1"/>
</dbReference>
<dbReference type="STRING" id="5722.A2FVE3"/>
<dbReference type="OMA" id="RIMVYNF"/>
<dbReference type="Pfam" id="PF00400">
    <property type="entry name" value="WD40"/>
    <property type="match status" value="3"/>
</dbReference>
<dbReference type="AlphaFoldDB" id="A2FVE3"/>
<dbReference type="InterPro" id="IPR050630">
    <property type="entry name" value="WD_repeat_EMAP"/>
</dbReference>
<dbReference type="RefSeq" id="XP_001304047.1">
    <property type="nucleotide sequence ID" value="XM_001304046.1"/>
</dbReference>
<sequence>MADELKLCSTIGFSGQVAGGLIAHPDNKHIIYPLGSILVVMEKGKAATQRFLTGHTSEITAIAVSRSGHYIASGQYSAIDQESTLILWDFDKMAQVAKWTMHKDSIRCLSFSMSDKYLASLGGDDRIVIWDVARRAGLNGSTATIGSTGGCNCVGFSNNDDQFFVSAGDTNVRFWRIDEERRNFTADNMKLDITKRNVTALSLDANDTYVYCGTTTGDVLKVHCEQKKLITVGPRKPIGEGITALQVTPWGDIAVGSGCGRVAILDAGDLHAITGTDLQGRVTSVSVVPRTNSEILCGTSESDICSINTDTFKASILSKGHSSAISDVFFPERSSDMFLTCSSGGFHVWNSRTYQELLRVSLARSECNCIAVPADGKIILTGWSDGRIRGYAPQSGRELWVINGAHLNGVTAIAARGSFIVTGGMTGDISIWELGAKNMHLVKTLKEHHQMVSQIKFSRDGNEFWSCSHDGSVIIWDANRVVSRQRFMQQAFFNGADVHTETGILVTVSSDKRIVFWDGFNASIIRELEASVNAQPNSICLSPDETKFVTGGDDKLVKVWGFQTGQLEALGKGHCGNIKKAIYSPDQSIIVSVGAEGGIYIWKMK</sequence>
<dbReference type="SMART" id="SM00320">
    <property type="entry name" value="WD40"/>
    <property type="match status" value="11"/>
</dbReference>
<evidence type="ECO:0000259" key="12">
    <source>
        <dbReference type="Pfam" id="PF23409"/>
    </source>
</evidence>
<keyword evidence="8" id="KW-0966">Cell projection</keyword>
<dbReference type="Proteomes" id="UP000001542">
    <property type="component" value="Unassembled WGS sequence"/>
</dbReference>
<dbReference type="FunFam" id="2.130.10.10:FF:001320">
    <property type="entry name" value="Predicted protein"/>
    <property type="match status" value="1"/>
</dbReference>
<dbReference type="PDB" id="9D5N">
    <property type="method" value="EM"/>
    <property type="resolution" value="4.20 A"/>
    <property type="chains" value="CH/Cd/Ce/D=1-605"/>
</dbReference>
<gene>
    <name evidence="13" type="ORF">TVAG_030160</name>
</gene>
<dbReference type="InterPro" id="IPR036322">
    <property type="entry name" value="WD40_repeat_dom_sf"/>
</dbReference>
<dbReference type="InParanoid" id="A2FVE3"/>
<reference evidence="15" key="3">
    <citation type="journal article" date="2025" name="Nat. Commun.">
        <title>Structures of Native Doublet Microtubules from Trichomonas vaginalis Reveal Parasite-Specific Proteins.</title>
        <authorList>
            <person name="Stevens A."/>
            <person name="Kashyap S."/>
            <person name="Crofut E.H."/>
            <person name="Wang S.E."/>
            <person name="Muratore K.A."/>
            <person name="Johnson P.J."/>
            <person name="Zhou Z.H."/>
        </authorList>
    </citation>
    <scope>STRUCTURE BY ELECTRON MICROSCOPY (4.20 ANGSTROMS)</scope>
</reference>
<evidence type="ECO:0000256" key="3">
    <source>
        <dbReference type="ARBA" id="ARBA00022490"/>
    </source>
</evidence>
<dbReference type="Gene3D" id="2.130.10.10">
    <property type="entry name" value="YVTN repeat-like/Quinoprotein amine dehydrogenase"/>
    <property type="match status" value="3"/>
</dbReference>
<dbReference type="InterPro" id="IPR055439">
    <property type="entry name" value="Beta-prop_EML_1st"/>
</dbReference>
<dbReference type="SUPFAM" id="SSF50978">
    <property type="entry name" value="WD40 repeat-like"/>
    <property type="match status" value="1"/>
</dbReference>
<evidence type="ECO:0000256" key="11">
    <source>
        <dbReference type="PROSITE-ProRule" id="PRU00221"/>
    </source>
</evidence>
<dbReference type="Pfam" id="PF23409">
    <property type="entry name" value="Beta-prop_EML"/>
    <property type="match status" value="1"/>
</dbReference>
<accession>A2FVE3</accession>